<dbReference type="AlphaFoldDB" id="A0A8E2VKL2"/>
<dbReference type="Proteomes" id="UP000244037">
    <property type="component" value="Unassembled WGS sequence"/>
</dbReference>
<comment type="caution">
    <text evidence="2">The sequence shown here is derived from an EMBL/GenBank/DDBJ whole genome shotgun (WGS) entry which is preliminary data.</text>
</comment>
<accession>A0A8E2VKL2</accession>
<keyword evidence="1" id="KW-0812">Transmembrane</keyword>
<dbReference type="EMBL" id="QAYC01000006">
    <property type="protein sequence ID" value="PTW49885.1"/>
    <property type="molecule type" value="Genomic_DNA"/>
</dbReference>
<feature type="transmembrane region" description="Helical" evidence="1">
    <location>
        <begin position="58"/>
        <end position="79"/>
    </location>
</feature>
<keyword evidence="1" id="KW-1133">Transmembrane helix</keyword>
<proteinExistence type="predicted"/>
<protein>
    <submittedName>
        <fullName evidence="2">Uncharacterized protein</fullName>
    </submittedName>
</protein>
<keyword evidence="1" id="KW-0472">Membrane</keyword>
<sequence>MRVAGQRSGSRFLYAPFDATHIRIEASERVMEERWSALEYRLKRIEEMLDQIEKRMWLTVYGIVAVILAEGIASILSAISTP</sequence>
<evidence type="ECO:0000313" key="2">
    <source>
        <dbReference type="EMBL" id="PTW49885.1"/>
    </source>
</evidence>
<gene>
    <name evidence="2" type="ORF">C8N38_106146</name>
</gene>
<name>A0A8E2VKL2_9RHOB</name>
<evidence type="ECO:0000313" key="3">
    <source>
        <dbReference type="Proteomes" id="UP000244037"/>
    </source>
</evidence>
<keyword evidence="3" id="KW-1185">Reference proteome</keyword>
<organism evidence="2 3">
    <name type="scientific">Rhodovulum kholense</name>
    <dbReference type="NCBI Taxonomy" id="453584"/>
    <lineage>
        <taxon>Bacteria</taxon>
        <taxon>Pseudomonadati</taxon>
        <taxon>Pseudomonadota</taxon>
        <taxon>Alphaproteobacteria</taxon>
        <taxon>Rhodobacterales</taxon>
        <taxon>Paracoccaceae</taxon>
        <taxon>Rhodovulum</taxon>
    </lineage>
</organism>
<reference evidence="2 3" key="1">
    <citation type="submission" date="2018-04" db="EMBL/GenBank/DDBJ databases">
        <title>Genomic Encyclopedia of Archaeal and Bacterial Type Strains, Phase II (KMG-II): from individual species to whole genera.</title>
        <authorList>
            <person name="Goeker M."/>
        </authorList>
    </citation>
    <scope>NUCLEOTIDE SEQUENCE [LARGE SCALE GENOMIC DNA]</scope>
    <source>
        <strain evidence="2 3">DSM 19783</strain>
    </source>
</reference>
<evidence type="ECO:0000256" key="1">
    <source>
        <dbReference type="SAM" id="Phobius"/>
    </source>
</evidence>